<dbReference type="Proteomes" id="UP000184513">
    <property type="component" value="Unassembled WGS sequence"/>
</dbReference>
<dbReference type="EMBL" id="FRCY01000012">
    <property type="protein sequence ID" value="SHN22943.1"/>
    <property type="molecule type" value="Genomic_DNA"/>
</dbReference>
<accession>A0A1M7PYW4</accession>
<dbReference type="STRING" id="388280.SAMN04488057_11236"/>
<organism evidence="1 2">
    <name type="scientific">Cyclobacterium lianum</name>
    <dbReference type="NCBI Taxonomy" id="388280"/>
    <lineage>
        <taxon>Bacteria</taxon>
        <taxon>Pseudomonadati</taxon>
        <taxon>Bacteroidota</taxon>
        <taxon>Cytophagia</taxon>
        <taxon>Cytophagales</taxon>
        <taxon>Cyclobacteriaceae</taxon>
        <taxon>Cyclobacterium</taxon>
    </lineage>
</organism>
<gene>
    <name evidence="1" type="ORF">SAMN04488057_11236</name>
</gene>
<sequence length="72" mass="8577">METIAARKYAIIEKVMHLNEEELTELETSLIKFKEGPISVEQYNREMDESEAEMDRGEFYSQDEVEKMAKKW</sequence>
<keyword evidence="2" id="KW-1185">Reference proteome</keyword>
<name>A0A1M7PYW4_9BACT</name>
<proteinExistence type="predicted"/>
<dbReference type="RefSeq" id="WP_073096092.1">
    <property type="nucleotide sequence ID" value="NZ_FRCY01000012.1"/>
</dbReference>
<reference evidence="1 2" key="1">
    <citation type="submission" date="2016-11" db="EMBL/GenBank/DDBJ databases">
        <authorList>
            <person name="Jaros S."/>
            <person name="Januszkiewicz K."/>
            <person name="Wedrychowicz H."/>
        </authorList>
    </citation>
    <scope>NUCLEOTIDE SEQUENCE [LARGE SCALE GENOMIC DNA]</scope>
    <source>
        <strain evidence="1 2">CGMCC 1.6102</strain>
    </source>
</reference>
<protein>
    <recommendedName>
        <fullName evidence="3">Addiction module component</fullName>
    </recommendedName>
</protein>
<evidence type="ECO:0000313" key="1">
    <source>
        <dbReference type="EMBL" id="SHN22943.1"/>
    </source>
</evidence>
<dbReference type="OrthoDB" id="840401at2"/>
<evidence type="ECO:0000313" key="2">
    <source>
        <dbReference type="Proteomes" id="UP000184513"/>
    </source>
</evidence>
<dbReference type="AlphaFoldDB" id="A0A1M7PYW4"/>
<evidence type="ECO:0008006" key="3">
    <source>
        <dbReference type="Google" id="ProtNLM"/>
    </source>
</evidence>